<evidence type="ECO:0008006" key="3">
    <source>
        <dbReference type="Google" id="ProtNLM"/>
    </source>
</evidence>
<dbReference type="STRING" id="1236976.JCM16418_5144"/>
<protein>
    <recommendedName>
        <fullName evidence="3">Transcriptional regulator</fullName>
    </recommendedName>
</protein>
<dbReference type="InterPro" id="IPR010982">
    <property type="entry name" value="Lambda_DNA-bd_dom_sf"/>
</dbReference>
<dbReference type="RefSeq" id="WP_036653796.1">
    <property type="nucleotide sequence ID" value="NZ_BAVZ01000048.1"/>
</dbReference>
<dbReference type="Proteomes" id="UP000019364">
    <property type="component" value="Unassembled WGS sequence"/>
</dbReference>
<reference evidence="1 2" key="1">
    <citation type="journal article" date="2014" name="Genome Announc.">
        <title>Draft Genome Sequence of Paenibacillus pini JCM 16418T, Isolated from the Rhizosphere of Pine Tree.</title>
        <authorList>
            <person name="Yuki M."/>
            <person name="Oshima K."/>
            <person name="Suda W."/>
            <person name="Oshida Y."/>
            <person name="Kitamura K."/>
            <person name="Iida Y."/>
            <person name="Hattori M."/>
            <person name="Ohkuma M."/>
        </authorList>
    </citation>
    <scope>NUCLEOTIDE SEQUENCE [LARGE SCALE GENOMIC DNA]</scope>
    <source>
        <strain evidence="1 2">JCM 16418</strain>
    </source>
</reference>
<proteinExistence type="predicted"/>
<dbReference type="OrthoDB" id="7568952at2"/>
<evidence type="ECO:0000313" key="1">
    <source>
        <dbReference type="EMBL" id="GAF10909.1"/>
    </source>
</evidence>
<name>W7Z8W3_9BACL</name>
<accession>W7Z8W3</accession>
<keyword evidence="2" id="KW-1185">Reference proteome</keyword>
<organism evidence="1 2">
    <name type="scientific">Paenibacillus pini JCM 16418</name>
    <dbReference type="NCBI Taxonomy" id="1236976"/>
    <lineage>
        <taxon>Bacteria</taxon>
        <taxon>Bacillati</taxon>
        <taxon>Bacillota</taxon>
        <taxon>Bacilli</taxon>
        <taxon>Bacillales</taxon>
        <taxon>Paenibacillaceae</taxon>
        <taxon>Paenibacillus</taxon>
    </lineage>
</organism>
<dbReference type="eggNOG" id="ENOG5033MAA">
    <property type="taxonomic scope" value="Bacteria"/>
</dbReference>
<dbReference type="AlphaFoldDB" id="W7Z8W3"/>
<evidence type="ECO:0000313" key="2">
    <source>
        <dbReference type="Proteomes" id="UP000019364"/>
    </source>
</evidence>
<dbReference type="GO" id="GO:0003677">
    <property type="term" value="F:DNA binding"/>
    <property type="evidence" value="ECO:0007669"/>
    <property type="project" value="InterPro"/>
</dbReference>
<dbReference type="EMBL" id="BAVZ01000048">
    <property type="protein sequence ID" value="GAF10909.1"/>
    <property type="molecule type" value="Genomic_DNA"/>
</dbReference>
<comment type="caution">
    <text evidence="1">The sequence shown here is derived from an EMBL/GenBank/DDBJ whole genome shotgun (WGS) entry which is preliminary data.</text>
</comment>
<sequence length="77" mass="8863">MSIRGLGIGKPRTRLGKFLDNNGLTQSWLEQKTGISNPTMVKLCGDKSYSPYENTKIKIIKVLRKELDEYIDVNDFW</sequence>
<gene>
    <name evidence="1" type="ORF">JCM16418_5144</name>
</gene>
<dbReference type="SUPFAM" id="SSF47413">
    <property type="entry name" value="lambda repressor-like DNA-binding domains"/>
    <property type="match status" value="1"/>
</dbReference>